<protein>
    <recommendedName>
        <fullName evidence="4">DUF3899 domain-containing protein</fullName>
    </recommendedName>
</protein>
<proteinExistence type="predicted"/>
<keyword evidence="1" id="KW-0812">Transmembrane</keyword>
<evidence type="ECO:0000313" key="2">
    <source>
        <dbReference type="EMBL" id="QAA34638.1"/>
    </source>
</evidence>
<gene>
    <name evidence="2" type="ORF">C1I91_25060</name>
</gene>
<accession>A0A3R5TJ17</accession>
<dbReference type="AlphaFoldDB" id="A0A3R5TJ17"/>
<reference evidence="2 3" key="1">
    <citation type="submission" date="2018-01" db="EMBL/GenBank/DDBJ databases">
        <title>Genome Sequencing and Assembly of Anaerobacter polyendosporus strain CT4.</title>
        <authorList>
            <person name="Tachaapaikoon C."/>
            <person name="Sutheeworapong S."/>
            <person name="Jenjaroenpun P."/>
            <person name="Wongsurawat T."/>
            <person name="Nookeaw I."/>
            <person name="Cheawchanlertfa P."/>
            <person name="Kosugi A."/>
            <person name="Cheevadhanarak S."/>
            <person name="Ratanakhanokchai K."/>
        </authorList>
    </citation>
    <scope>NUCLEOTIDE SEQUENCE [LARGE SCALE GENOMIC DNA]</scope>
    <source>
        <strain evidence="2 3">CT4</strain>
    </source>
</reference>
<feature type="transmembrane region" description="Helical" evidence="1">
    <location>
        <begin position="7"/>
        <end position="27"/>
    </location>
</feature>
<dbReference type="OrthoDB" id="769710at2"/>
<dbReference type="Proteomes" id="UP000286268">
    <property type="component" value="Chromosome"/>
</dbReference>
<feature type="transmembrane region" description="Helical" evidence="1">
    <location>
        <begin position="86"/>
        <end position="103"/>
    </location>
</feature>
<dbReference type="EMBL" id="CP025746">
    <property type="protein sequence ID" value="QAA34638.1"/>
    <property type="molecule type" value="Genomic_DNA"/>
</dbReference>
<evidence type="ECO:0000256" key="1">
    <source>
        <dbReference type="SAM" id="Phobius"/>
    </source>
</evidence>
<organism evidence="2 3">
    <name type="scientific">Clostridium manihotivorum</name>
    <dbReference type="NCBI Taxonomy" id="2320868"/>
    <lineage>
        <taxon>Bacteria</taxon>
        <taxon>Bacillati</taxon>
        <taxon>Bacillota</taxon>
        <taxon>Clostridia</taxon>
        <taxon>Eubacteriales</taxon>
        <taxon>Clostridiaceae</taxon>
        <taxon>Clostridium</taxon>
    </lineage>
</organism>
<evidence type="ECO:0000313" key="3">
    <source>
        <dbReference type="Proteomes" id="UP000286268"/>
    </source>
</evidence>
<keyword evidence="1" id="KW-1133">Transmembrane helix</keyword>
<keyword evidence="1" id="KW-0472">Membrane</keyword>
<dbReference type="KEGG" id="cmah:C1I91_25060"/>
<sequence length="105" mass="12065">MIIWKGYGILTFVFLILSFTVVELVAGKEFYGAHSWVSLFAYLLAGLLCFFVGRALNRGNGKVYIDKETGQEIIARRTHSFFFIKMEYWGFILPILGIVIQFTNK</sequence>
<name>A0A3R5TJ17_9CLOT</name>
<dbReference type="RefSeq" id="WP_128215351.1">
    <property type="nucleotide sequence ID" value="NZ_CP025746.1"/>
</dbReference>
<feature type="transmembrane region" description="Helical" evidence="1">
    <location>
        <begin position="33"/>
        <end position="52"/>
    </location>
</feature>
<keyword evidence="3" id="KW-1185">Reference proteome</keyword>
<evidence type="ECO:0008006" key="4">
    <source>
        <dbReference type="Google" id="ProtNLM"/>
    </source>
</evidence>